<reference evidence="22 23" key="1">
    <citation type="submission" date="2020-08" db="EMBL/GenBank/DDBJ databases">
        <title>Genomic Encyclopedia of Type Strains, Phase IV (KMG-IV): sequencing the most valuable type-strain genomes for metagenomic binning, comparative biology and taxonomic classification.</title>
        <authorList>
            <person name="Goeker M."/>
        </authorList>
    </citation>
    <scope>NUCLEOTIDE SEQUENCE [LARGE SCALE GENOMIC DNA]</scope>
    <source>
        <strain evidence="22 23">DSM 28570</strain>
    </source>
</reference>
<evidence type="ECO:0000256" key="19">
    <source>
        <dbReference type="PIRNR" id="PIRNR017184"/>
    </source>
</evidence>
<keyword evidence="10 17" id="KW-0520">NAD</keyword>
<comment type="cofactor">
    <cofactor evidence="18 19">
        <name>K(+)</name>
        <dbReference type="ChEBI" id="CHEBI:29103"/>
    </cofactor>
    <text evidence="18 19">Binds 1 potassium ion per subunit.</text>
</comment>
<comment type="catalytic activity">
    <reaction evidence="1 18 19">
        <text>(6R)-NADHX = (6S)-NADHX</text>
        <dbReference type="Rhea" id="RHEA:32215"/>
        <dbReference type="ChEBI" id="CHEBI:64074"/>
        <dbReference type="ChEBI" id="CHEBI:64075"/>
        <dbReference type="EC" id="5.1.99.6"/>
    </reaction>
</comment>
<comment type="function">
    <text evidence="17">Catalyzes the dehydration of the S-form of NAD(P)HX at the expense of ADP, which is converted to AMP. Together with NAD(P)HX epimerase, which catalyzes the epimerization of the S- and R-forms, the enzyme allows the repair of both epimers of NAD(P)HX, a damaged form of NAD(P)H that is a result of enzymatic or heat-dependent hydration.</text>
</comment>
<feature type="binding site" evidence="18">
    <location>
        <position position="138"/>
    </location>
    <ligand>
        <name>K(+)</name>
        <dbReference type="ChEBI" id="CHEBI:29103"/>
    </ligand>
</feature>
<feature type="binding site" evidence="17">
    <location>
        <position position="279"/>
    </location>
    <ligand>
        <name>(6S)-NADPHX</name>
        <dbReference type="ChEBI" id="CHEBI:64076"/>
    </ligand>
</feature>
<dbReference type="RefSeq" id="WP_183347290.1">
    <property type="nucleotide sequence ID" value="NZ_JACHEO010000001.1"/>
</dbReference>
<feature type="binding site" evidence="18">
    <location>
        <position position="175"/>
    </location>
    <ligand>
        <name>(6S)-NADPHX</name>
        <dbReference type="ChEBI" id="CHEBI:64076"/>
    </ligand>
</feature>
<dbReference type="InterPro" id="IPR036652">
    <property type="entry name" value="YjeF_N_dom_sf"/>
</dbReference>
<dbReference type="HAMAP" id="MF_01965">
    <property type="entry name" value="NADHX_dehydratase"/>
    <property type="match status" value="1"/>
</dbReference>
<dbReference type="PANTHER" id="PTHR12592">
    <property type="entry name" value="ATP-DEPENDENT (S)-NAD(P)H-HYDRATE DEHYDRATASE FAMILY MEMBER"/>
    <property type="match status" value="1"/>
</dbReference>
<dbReference type="GO" id="GO:0046872">
    <property type="term" value="F:metal ion binding"/>
    <property type="evidence" value="ECO:0007669"/>
    <property type="project" value="UniProtKB-UniRule"/>
</dbReference>
<keyword evidence="5 18" id="KW-0479">Metal-binding</keyword>
<comment type="catalytic activity">
    <reaction evidence="16 17 19">
        <text>(6S)-NADPHX + ADP = AMP + phosphate + NADPH + H(+)</text>
        <dbReference type="Rhea" id="RHEA:32235"/>
        <dbReference type="ChEBI" id="CHEBI:15378"/>
        <dbReference type="ChEBI" id="CHEBI:43474"/>
        <dbReference type="ChEBI" id="CHEBI:57783"/>
        <dbReference type="ChEBI" id="CHEBI:64076"/>
        <dbReference type="ChEBI" id="CHEBI:456215"/>
        <dbReference type="ChEBI" id="CHEBI:456216"/>
        <dbReference type="EC" id="4.2.1.136"/>
    </reaction>
</comment>
<dbReference type="InterPro" id="IPR004443">
    <property type="entry name" value="YjeF_N_dom"/>
</dbReference>
<evidence type="ECO:0000256" key="9">
    <source>
        <dbReference type="ARBA" id="ARBA00022958"/>
    </source>
</evidence>
<dbReference type="InterPro" id="IPR030677">
    <property type="entry name" value="Nnr"/>
</dbReference>
<feature type="binding site" evidence="18">
    <location>
        <position position="178"/>
    </location>
    <ligand>
        <name>K(+)</name>
        <dbReference type="ChEBI" id="CHEBI:29103"/>
    </ligand>
</feature>
<dbReference type="SUPFAM" id="SSF53613">
    <property type="entry name" value="Ribokinase-like"/>
    <property type="match status" value="1"/>
</dbReference>
<comment type="similarity">
    <text evidence="3 19">In the N-terminal section; belongs to the NnrE/AIBP family.</text>
</comment>
<dbReference type="GO" id="GO:0005524">
    <property type="term" value="F:ATP binding"/>
    <property type="evidence" value="ECO:0007669"/>
    <property type="project" value="UniProtKB-UniRule"/>
</dbReference>
<comment type="subunit">
    <text evidence="17">Homotetramer.</text>
</comment>
<evidence type="ECO:0000256" key="13">
    <source>
        <dbReference type="ARBA" id="ARBA00023268"/>
    </source>
</evidence>
<proteinExistence type="inferred from homology"/>
<dbReference type="Proteomes" id="UP000539642">
    <property type="component" value="Unassembled WGS sequence"/>
</dbReference>
<dbReference type="NCBIfam" id="TIGR00197">
    <property type="entry name" value="yjeF_nterm"/>
    <property type="match status" value="1"/>
</dbReference>
<keyword evidence="13" id="KW-0511">Multifunctional enzyme</keyword>
<dbReference type="AlphaFoldDB" id="A0A840UJB3"/>
<comment type="function">
    <text evidence="14 19">Bifunctional enzyme that catalyzes the epimerization of the S- and R-forms of NAD(P)HX and the dehydration of the S-form of NAD(P)HX at the expense of ADP, which is converted to AMP. This allows the repair of both epimers of NAD(P)HX, a damaged form of NAD(P)H that is a result of enzymatic or heat-dependent hydration.</text>
</comment>
<feature type="binding site" evidence="17">
    <location>
        <position position="471"/>
    </location>
    <ligand>
        <name>AMP</name>
        <dbReference type="ChEBI" id="CHEBI:456215"/>
    </ligand>
</feature>
<evidence type="ECO:0000256" key="15">
    <source>
        <dbReference type="ARBA" id="ARBA00048238"/>
    </source>
</evidence>
<accession>A0A840UJB3</accession>
<dbReference type="EC" id="5.1.99.6" evidence="19"/>
<dbReference type="GO" id="GO:0052855">
    <property type="term" value="F:ADP-dependent NAD(P)H-hydrate dehydratase activity"/>
    <property type="evidence" value="ECO:0007669"/>
    <property type="project" value="UniProtKB-UniRule"/>
</dbReference>
<evidence type="ECO:0000256" key="10">
    <source>
        <dbReference type="ARBA" id="ARBA00023027"/>
    </source>
</evidence>
<evidence type="ECO:0000256" key="1">
    <source>
        <dbReference type="ARBA" id="ARBA00000013"/>
    </source>
</evidence>
<evidence type="ECO:0000256" key="4">
    <source>
        <dbReference type="ARBA" id="ARBA00009524"/>
    </source>
</evidence>
<feature type="domain" description="YjeF C-terminal" evidence="20">
    <location>
        <begin position="244"/>
        <end position="530"/>
    </location>
</feature>
<feature type="binding site" evidence="17">
    <location>
        <begin position="442"/>
        <end position="446"/>
    </location>
    <ligand>
        <name>AMP</name>
        <dbReference type="ChEBI" id="CHEBI:456215"/>
    </ligand>
</feature>
<dbReference type="InterPro" id="IPR029056">
    <property type="entry name" value="Ribokinase-like"/>
</dbReference>
<organism evidence="22 23">
    <name type="scientific">Desulfoprunum benzoelyticum</name>
    <dbReference type="NCBI Taxonomy" id="1506996"/>
    <lineage>
        <taxon>Bacteria</taxon>
        <taxon>Pseudomonadati</taxon>
        <taxon>Thermodesulfobacteriota</taxon>
        <taxon>Desulfobulbia</taxon>
        <taxon>Desulfobulbales</taxon>
        <taxon>Desulfobulbaceae</taxon>
        <taxon>Desulfoprunum</taxon>
    </lineage>
</organism>
<protein>
    <recommendedName>
        <fullName evidence="19">Bifunctional NAD(P)H-hydrate repair enzyme</fullName>
    </recommendedName>
    <alternativeName>
        <fullName evidence="19">Nicotinamide nucleotide repair protein</fullName>
    </alternativeName>
    <domain>
        <recommendedName>
            <fullName evidence="19">ADP-dependent (S)-NAD(P)H-hydrate dehydratase</fullName>
            <ecNumber evidence="19">4.2.1.136</ecNumber>
        </recommendedName>
        <alternativeName>
            <fullName evidence="19">ADP-dependent NAD(P)HX dehydratase</fullName>
        </alternativeName>
    </domain>
    <domain>
        <recommendedName>
            <fullName evidence="19">NAD(P)H-hydrate epimerase</fullName>
            <ecNumber evidence="19">5.1.99.6</ecNumber>
        </recommendedName>
    </domain>
</protein>
<evidence type="ECO:0000256" key="17">
    <source>
        <dbReference type="HAMAP-Rule" id="MF_01965"/>
    </source>
</evidence>
<feature type="binding site" evidence="17">
    <location>
        <position position="400"/>
    </location>
    <ligand>
        <name>(6S)-NADPHX</name>
        <dbReference type="ChEBI" id="CHEBI:64076"/>
    </ligand>
</feature>
<keyword evidence="9 18" id="KW-0630">Potassium</keyword>
<keyword evidence="7 17" id="KW-0067">ATP-binding</keyword>
<comment type="caution">
    <text evidence="18">Lacks conserved residue(s) required for the propagation of feature annotation.</text>
</comment>
<dbReference type="PROSITE" id="PS01049">
    <property type="entry name" value="YJEF_C_1"/>
    <property type="match status" value="1"/>
</dbReference>
<feature type="binding site" evidence="18">
    <location>
        <position position="60"/>
    </location>
    <ligand>
        <name>K(+)</name>
        <dbReference type="ChEBI" id="CHEBI:29103"/>
    </ligand>
</feature>
<evidence type="ECO:0000259" key="20">
    <source>
        <dbReference type="PROSITE" id="PS51383"/>
    </source>
</evidence>
<keyword evidence="8 17" id="KW-0521">NADP</keyword>
<evidence type="ECO:0000256" key="8">
    <source>
        <dbReference type="ARBA" id="ARBA00022857"/>
    </source>
</evidence>
<dbReference type="PROSITE" id="PS51383">
    <property type="entry name" value="YJEF_C_3"/>
    <property type="match status" value="1"/>
</dbReference>
<dbReference type="CDD" id="cd01171">
    <property type="entry name" value="YXKO-related"/>
    <property type="match status" value="1"/>
</dbReference>
<comment type="catalytic activity">
    <reaction evidence="15 17 19">
        <text>(6S)-NADHX + ADP = AMP + phosphate + NADH + H(+)</text>
        <dbReference type="Rhea" id="RHEA:32223"/>
        <dbReference type="ChEBI" id="CHEBI:15378"/>
        <dbReference type="ChEBI" id="CHEBI:43474"/>
        <dbReference type="ChEBI" id="CHEBI:57945"/>
        <dbReference type="ChEBI" id="CHEBI:64074"/>
        <dbReference type="ChEBI" id="CHEBI:456215"/>
        <dbReference type="ChEBI" id="CHEBI:456216"/>
        <dbReference type="EC" id="4.2.1.136"/>
    </reaction>
</comment>
<dbReference type="GO" id="GO:0110051">
    <property type="term" value="P:metabolite repair"/>
    <property type="evidence" value="ECO:0007669"/>
    <property type="project" value="TreeGrafter"/>
</dbReference>
<feature type="binding site" evidence="18">
    <location>
        <begin position="59"/>
        <end position="63"/>
    </location>
    <ligand>
        <name>(6S)-NADPHX</name>
        <dbReference type="ChEBI" id="CHEBI:64076"/>
    </ligand>
</feature>
<evidence type="ECO:0000256" key="6">
    <source>
        <dbReference type="ARBA" id="ARBA00022741"/>
    </source>
</evidence>
<dbReference type="PIRSF" id="PIRSF017184">
    <property type="entry name" value="Nnr"/>
    <property type="match status" value="1"/>
</dbReference>
<dbReference type="InterPro" id="IPR000631">
    <property type="entry name" value="CARKD"/>
</dbReference>
<dbReference type="Gene3D" id="3.40.50.10260">
    <property type="entry name" value="YjeF N-terminal domain"/>
    <property type="match status" value="1"/>
</dbReference>
<dbReference type="Gene3D" id="3.40.1190.20">
    <property type="match status" value="1"/>
</dbReference>
<comment type="cofactor">
    <cofactor evidence="17">
        <name>Mg(2+)</name>
        <dbReference type="ChEBI" id="CHEBI:18420"/>
    </cofactor>
</comment>
<gene>
    <name evidence="17" type="primary">nnrD</name>
    <name evidence="18" type="synonym">nnrE</name>
    <name evidence="22" type="ORF">HNQ81_000144</name>
</gene>
<comment type="function">
    <text evidence="18">Catalyzes the epimerization of the S- and R-forms of NAD(P)HX, a damaged form of NAD(P)H that is a result of enzymatic or heat-dependent hydration. This is a prerequisite for the S-specific NAD(P)H-hydrate dehydratase to allow the repair of both epimers of NAD(P)HX.</text>
</comment>
<evidence type="ECO:0000256" key="3">
    <source>
        <dbReference type="ARBA" id="ARBA00006001"/>
    </source>
</evidence>
<sequence length="541" mass="57384">MKLPTAVEMRALDRSAIEDFGIPGIVLMENAGLGTVHEMIRDLGPCENSFALIFIGPGNNGGDGFVIGRHLHQRGCQPIFFIMVNPDALTGDAAVNFQIVEKLKLPFHIIDSTVRVSTIPVLLKQIESRGLPCFAVVDALFGTGLGRDIDGRFADVIDLINQPGFARSVPVVSVDIPSGLDSDSGRILGKCIRADYTITFGCPKPGHFIHGSSDMSGALRIVDIGIPPEAVKKADIATELITESTCRQWSQPLRRDKASHKGSHGHLLILAGSPGKTGAALLAARGALRSGCGLVSLCVPHLLNAIFETALLEAMTIPLRNSPSFIGIADRDHILEAAINKKAIVLGPGLGTNPATAELVLFLYQQLRQPLIIDADALNILASHPHQVGEPAGPRIFTPHPGELGRLANVTVREIQDNRLAATRKACTLFKRNDHQIIVVLKGAGTIVAVDNGMAMINTTGNPGMATGGMGDVLSGIIGALICQGIEPLQAAAMAVYLHGAAGDELLQQQGVGYSASELADTLPSTIHTHIRQRKSNEECF</sequence>
<evidence type="ECO:0000313" key="23">
    <source>
        <dbReference type="Proteomes" id="UP000539642"/>
    </source>
</evidence>
<evidence type="ECO:0000256" key="14">
    <source>
        <dbReference type="ARBA" id="ARBA00025153"/>
    </source>
</evidence>
<feature type="binding site" evidence="18">
    <location>
        <begin position="142"/>
        <end position="148"/>
    </location>
    <ligand>
        <name>(6S)-NADPHX</name>
        <dbReference type="ChEBI" id="CHEBI:64076"/>
    </ligand>
</feature>
<dbReference type="EC" id="4.2.1.136" evidence="19"/>
<evidence type="ECO:0000313" key="22">
    <source>
        <dbReference type="EMBL" id="MBB5346437.1"/>
    </source>
</evidence>
<name>A0A840UJB3_9BACT</name>
<keyword evidence="23" id="KW-1185">Reference proteome</keyword>
<keyword evidence="11 18" id="KW-0413">Isomerase</keyword>
<dbReference type="GO" id="GO:0052856">
    <property type="term" value="F:NAD(P)HX epimerase activity"/>
    <property type="evidence" value="ECO:0007669"/>
    <property type="project" value="UniProtKB-UniRule"/>
</dbReference>
<dbReference type="PANTHER" id="PTHR12592:SF0">
    <property type="entry name" value="ATP-DEPENDENT (S)-NAD(P)H-HYDRATE DEHYDRATASE"/>
    <property type="match status" value="1"/>
</dbReference>
<dbReference type="Pfam" id="PF03853">
    <property type="entry name" value="YjeF_N"/>
    <property type="match status" value="1"/>
</dbReference>
<feature type="domain" description="YjeF N-terminal" evidence="21">
    <location>
        <begin position="9"/>
        <end position="232"/>
    </location>
</feature>
<dbReference type="PROSITE" id="PS01050">
    <property type="entry name" value="YJEF_C_2"/>
    <property type="match status" value="1"/>
</dbReference>
<feature type="binding site" evidence="17">
    <location>
        <position position="472"/>
    </location>
    <ligand>
        <name>(6S)-NADPHX</name>
        <dbReference type="ChEBI" id="CHEBI:64076"/>
    </ligand>
</feature>
<feature type="binding site" evidence="17">
    <location>
        <position position="349"/>
    </location>
    <ligand>
        <name>(6S)-NADPHX</name>
        <dbReference type="ChEBI" id="CHEBI:64076"/>
    </ligand>
</feature>
<evidence type="ECO:0000256" key="2">
    <source>
        <dbReference type="ARBA" id="ARBA00000909"/>
    </source>
</evidence>
<comment type="similarity">
    <text evidence="4 19">In the C-terminal section; belongs to the NnrD/CARKD family.</text>
</comment>
<dbReference type="EMBL" id="JACHEO010000001">
    <property type="protein sequence ID" value="MBB5346437.1"/>
    <property type="molecule type" value="Genomic_DNA"/>
</dbReference>
<evidence type="ECO:0000259" key="21">
    <source>
        <dbReference type="PROSITE" id="PS51385"/>
    </source>
</evidence>
<dbReference type="PROSITE" id="PS51385">
    <property type="entry name" value="YJEF_N"/>
    <property type="match status" value="1"/>
</dbReference>
<evidence type="ECO:0000256" key="7">
    <source>
        <dbReference type="ARBA" id="ARBA00022840"/>
    </source>
</evidence>
<dbReference type="NCBIfam" id="TIGR00196">
    <property type="entry name" value="yjeF_cterm"/>
    <property type="match status" value="1"/>
</dbReference>
<keyword evidence="12 17" id="KW-0456">Lyase</keyword>
<dbReference type="Pfam" id="PF01256">
    <property type="entry name" value="Carb_kinase"/>
    <property type="match status" value="1"/>
</dbReference>
<comment type="similarity">
    <text evidence="17">Belongs to the NnrD/CARKD family.</text>
</comment>
<keyword evidence="6 17" id="KW-0547">Nucleotide-binding</keyword>
<comment type="catalytic activity">
    <reaction evidence="2 18 19">
        <text>(6R)-NADPHX = (6S)-NADPHX</text>
        <dbReference type="Rhea" id="RHEA:32227"/>
        <dbReference type="ChEBI" id="CHEBI:64076"/>
        <dbReference type="ChEBI" id="CHEBI:64077"/>
        <dbReference type="EC" id="5.1.99.6"/>
    </reaction>
</comment>
<evidence type="ECO:0000256" key="12">
    <source>
        <dbReference type="ARBA" id="ARBA00023239"/>
    </source>
</evidence>
<dbReference type="InterPro" id="IPR017953">
    <property type="entry name" value="Carbohydrate_kinase_pred_CS"/>
</dbReference>
<comment type="caution">
    <text evidence="22">The sequence shown here is derived from an EMBL/GenBank/DDBJ whole genome shotgun (WGS) entry which is preliminary data.</text>
</comment>
<dbReference type="SUPFAM" id="SSF64153">
    <property type="entry name" value="YjeF N-terminal domain-like"/>
    <property type="match status" value="1"/>
</dbReference>
<evidence type="ECO:0000256" key="5">
    <source>
        <dbReference type="ARBA" id="ARBA00022723"/>
    </source>
</evidence>
<evidence type="ECO:0000256" key="11">
    <source>
        <dbReference type="ARBA" id="ARBA00023235"/>
    </source>
</evidence>
<comment type="similarity">
    <text evidence="18">Belongs to the NnrE/AIBP family.</text>
</comment>
<evidence type="ECO:0000256" key="18">
    <source>
        <dbReference type="HAMAP-Rule" id="MF_01966"/>
    </source>
</evidence>
<dbReference type="GO" id="GO:0046496">
    <property type="term" value="P:nicotinamide nucleotide metabolic process"/>
    <property type="evidence" value="ECO:0007669"/>
    <property type="project" value="UniProtKB-UniRule"/>
</dbReference>
<dbReference type="HAMAP" id="MF_01966">
    <property type="entry name" value="NADHX_epimerase"/>
    <property type="match status" value="1"/>
</dbReference>
<evidence type="ECO:0000256" key="16">
    <source>
        <dbReference type="ARBA" id="ARBA00049209"/>
    </source>
</evidence>